<dbReference type="InterPro" id="IPR011044">
    <property type="entry name" value="Quino_amine_DH_bsu"/>
</dbReference>
<dbReference type="Proteomes" id="UP000824189">
    <property type="component" value="Unassembled WGS sequence"/>
</dbReference>
<dbReference type="GO" id="GO:0016603">
    <property type="term" value="F:glutaminyl-peptide cyclotransferase activity"/>
    <property type="evidence" value="ECO:0007669"/>
    <property type="project" value="InterPro"/>
</dbReference>
<dbReference type="PANTHER" id="PTHR31270:SF1">
    <property type="entry name" value="GLUTAMINYL-PEPTIDE CYCLOTRANSFERASE"/>
    <property type="match status" value="1"/>
</dbReference>
<organism evidence="1 2">
    <name type="scientific">Candidatus Corynebacterium gallistercoris</name>
    <dbReference type="NCBI Taxonomy" id="2838530"/>
    <lineage>
        <taxon>Bacteria</taxon>
        <taxon>Bacillati</taxon>
        <taxon>Actinomycetota</taxon>
        <taxon>Actinomycetes</taxon>
        <taxon>Mycobacteriales</taxon>
        <taxon>Corynebacteriaceae</taxon>
        <taxon>Corynebacterium</taxon>
    </lineage>
</organism>
<dbReference type="SUPFAM" id="SSF50969">
    <property type="entry name" value="YVTN repeat-like/Quinoprotein amine dehydrogenase"/>
    <property type="match status" value="1"/>
</dbReference>
<evidence type="ECO:0000313" key="2">
    <source>
        <dbReference type="Proteomes" id="UP000824189"/>
    </source>
</evidence>
<dbReference type="InterPro" id="IPR007788">
    <property type="entry name" value="QCT"/>
</dbReference>
<dbReference type="EMBL" id="DXFZ01000034">
    <property type="protein sequence ID" value="HIW95395.1"/>
    <property type="molecule type" value="Genomic_DNA"/>
</dbReference>
<gene>
    <name evidence="1" type="ORF">H9867_02740</name>
</gene>
<dbReference type="AlphaFoldDB" id="A0A9D1RXF3"/>
<dbReference type="PANTHER" id="PTHR31270">
    <property type="entry name" value="GLUTAMINYL-PEPTIDE CYCLOTRANSFERASE"/>
    <property type="match status" value="1"/>
</dbReference>
<proteinExistence type="predicted"/>
<reference evidence="1" key="1">
    <citation type="journal article" date="2021" name="PeerJ">
        <title>Extensive microbial diversity within the chicken gut microbiome revealed by metagenomics and culture.</title>
        <authorList>
            <person name="Gilroy R."/>
            <person name="Ravi A."/>
            <person name="Getino M."/>
            <person name="Pursley I."/>
            <person name="Horton D.L."/>
            <person name="Alikhan N.F."/>
            <person name="Baker D."/>
            <person name="Gharbi K."/>
            <person name="Hall N."/>
            <person name="Watson M."/>
            <person name="Adriaenssens E.M."/>
            <person name="Foster-Nyarko E."/>
            <person name="Jarju S."/>
            <person name="Secka A."/>
            <person name="Antonio M."/>
            <person name="Oren A."/>
            <person name="Chaudhuri R.R."/>
            <person name="La Ragione R."/>
            <person name="Hildebrand F."/>
            <person name="Pallen M.J."/>
        </authorList>
    </citation>
    <scope>NUCLEOTIDE SEQUENCE</scope>
    <source>
        <strain evidence="1">4376</strain>
    </source>
</reference>
<evidence type="ECO:0000313" key="1">
    <source>
        <dbReference type="EMBL" id="HIW95395.1"/>
    </source>
</evidence>
<reference evidence="1" key="2">
    <citation type="submission" date="2021-04" db="EMBL/GenBank/DDBJ databases">
        <authorList>
            <person name="Gilroy R."/>
        </authorList>
    </citation>
    <scope>NUCLEOTIDE SEQUENCE</scope>
    <source>
        <strain evidence="1">4376</strain>
    </source>
</reference>
<sequence length="234" mass="25992">MKTTVEATHPWDRTSFTQGVEQAADGRILVGTGQYGESRIYWTTLNSAQSDSQPLDEAFFGEGVTIAEDTVWQLTWKKQVAIKRDADTLEETGRASYSGEGWGLCSQQDRLVMSNGTGRLTFRDPETFEERGSVEVTRGGEPVTMLNELECMSDRQTVWANVWQTNEIYRIDLASGEVTGVADLSGLLPAASKPGADVLNGIAAVRDKEGRPVDGRFYVTGKWWDEMYEVRFDG</sequence>
<comment type="caution">
    <text evidence="1">The sequence shown here is derived from an EMBL/GenBank/DDBJ whole genome shotgun (WGS) entry which is preliminary data.</text>
</comment>
<accession>A0A9D1RXF3</accession>
<protein>
    <submittedName>
        <fullName evidence="1">Glutaminyl-peptide cyclotransferase</fullName>
    </submittedName>
</protein>
<dbReference type="Pfam" id="PF05096">
    <property type="entry name" value="Glu_cyclase_2"/>
    <property type="match status" value="1"/>
</dbReference>
<name>A0A9D1RXF3_9CORY</name>